<dbReference type="EMBL" id="JAQQFR010000001">
    <property type="protein sequence ID" value="MFL9877152.1"/>
    <property type="molecule type" value="Genomic_DNA"/>
</dbReference>
<evidence type="ECO:0000256" key="1">
    <source>
        <dbReference type="SAM" id="SignalP"/>
    </source>
</evidence>
<organism evidence="2 3">
    <name type="scientific">Herbaspirillum rhizosphaerae</name>
    <dbReference type="NCBI Taxonomy" id="346179"/>
    <lineage>
        <taxon>Bacteria</taxon>
        <taxon>Pseudomonadati</taxon>
        <taxon>Pseudomonadota</taxon>
        <taxon>Betaproteobacteria</taxon>
        <taxon>Burkholderiales</taxon>
        <taxon>Oxalobacteraceae</taxon>
        <taxon>Herbaspirillum</taxon>
    </lineage>
</organism>
<evidence type="ECO:0000313" key="3">
    <source>
        <dbReference type="Proteomes" id="UP001629214"/>
    </source>
</evidence>
<dbReference type="Proteomes" id="UP001629214">
    <property type="component" value="Unassembled WGS sequence"/>
</dbReference>
<sequence length="225" mass="24927">MINLTVCFFLIGIIFSANATEVSSSILDISLSQDSLVLIIKKNESIEIMCHFHEKLDKPVLSGDGNAIIVTSSQYVLMRDLESCGEKAITLFSTPKGSGELKDVNIDANTYLALDFVSTRPLTYLATIAKLGSRKNLIKLPGAYIEGASLKALQKNSFSYTRQPRISRNGRYVSPDGEMNCRDDSYPGVWDLKMKKKVLIRSAAGNLSDSQRDAEIQMKCENLFK</sequence>
<protein>
    <submittedName>
        <fullName evidence="2">Uncharacterized protein</fullName>
    </submittedName>
</protein>
<name>A0ABW8Z261_9BURK</name>
<proteinExistence type="predicted"/>
<feature type="chain" id="PRO_5045617212" evidence="1">
    <location>
        <begin position="20"/>
        <end position="225"/>
    </location>
</feature>
<keyword evidence="1" id="KW-0732">Signal</keyword>
<comment type="caution">
    <text evidence="2">The sequence shown here is derived from an EMBL/GenBank/DDBJ whole genome shotgun (WGS) entry which is preliminary data.</text>
</comment>
<accession>A0ABW8Z261</accession>
<keyword evidence="3" id="KW-1185">Reference proteome</keyword>
<gene>
    <name evidence="2" type="ORF">PQR63_02065</name>
</gene>
<evidence type="ECO:0000313" key="2">
    <source>
        <dbReference type="EMBL" id="MFL9877152.1"/>
    </source>
</evidence>
<feature type="signal peptide" evidence="1">
    <location>
        <begin position="1"/>
        <end position="19"/>
    </location>
</feature>
<reference evidence="2 3" key="1">
    <citation type="journal article" date="2024" name="Chem. Sci.">
        <title>Discovery of megapolipeptins by genome mining of a Burkholderiales bacteria collection.</title>
        <authorList>
            <person name="Paulo B.S."/>
            <person name="Recchia M.J.J."/>
            <person name="Lee S."/>
            <person name="Fergusson C.H."/>
            <person name="Romanowski S.B."/>
            <person name="Hernandez A."/>
            <person name="Krull N."/>
            <person name="Liu D.Y."/>
            <person name="Cavanagh H."/>
            <person name="Bos A."/>
            <person name="Gray C.A."/>
            <person name="Murphy B.T."/>
            <person name="Linington R.G."/>
            <person name="Eustaquio A.S."/>
        </authorList>
    </citation>
    <scope>NUCLEOTIDE SEQUENCE [LARGE SCALE GENOMIC DNA]</scope>
    <source>
        <strain evidence="2 3">RL21-008-BIB-B</strain>
    </source>
</reference>
<dbReference type="RefSeq" id="WP_408165195.1">
    <property type="nucleotide sequence ID" value="NZ_JAQQFR010000001.1"/>
</dbReference>